<evidence type="ECO:0000313" key="2">
    <source>
        <dbReference type="EMBL" id="RLN33481.1"/>
    </source>
</evidence>
<feature type="region of interest" description="Disordered" evidence="1">
    <location>
        <begin position="110"/>
        <end position="129"/>
    </location>
</feature>
<organism evidence="2 3">
    <name type="scientific">Panicum miliaceum</name>
    <name type="common">Proso millet</name>
    <name type="synonym">Broomcorn millet</name>
    <dbReference type="NCBI Taxonomy" id="4540"/>
    <lineage>
        <taxon>Eukaryota</taxon>
        <taxon>Viridiplantae</taxon>
        <taxon>Streptophyta</taxon>
        <taxon>Embryophyta</taxon>
        <taxon>Tracheophyta</taxon>
        <taxon>Spermatophyta</taxon>
        <taxon>Magnoliopsida</taxon>
        <taxon>Liliopsida</taxon>
        <taxon>Poales</taxon>
        <taxon>Poaceae</taxon>
        <taxon>PACMAD clade</taxon>
        <taxon>Panicoideae</taxon>
        <taxon>Panicodae</taxon>
        <taxon>Paniceae</taxon>
        <taxon>Panicinae</taxon>
        <taxon>Panicum</taxon>
        <taxon>Panicum sect. Panicum</taxon>
    </lineage>
</organism>
<accession>A0A3L6T5D3</accession>
<feature type="region of interest" description="Disordered" evidence="1">
    <location>
        <begin position="54"/>
        <end position="105"/>
    </location>
</feature>
<gene>
    <name evidence="2" type="ORF">C2845_PM03G34310</name>
</gene>
<dbReference type="Proteomes" id="UP000275267">
    <property type="component" value="Unassembled WGS sequence"/>
</dbReference>
<reference evidence="3" key="1">
    <citation type="journal article" date="2019" name="Nat. Commun.">
        <title>The genome of broomcorn millet.</title>
        <authorList>
            <person name="Zou C."/>
            <person name="Miki D."/>
            <person name="Li D."/>
            <person name="Tang Q."/>
            <person name="Xiao L."/>
            <person name="Rajput S."/>
            <person name="Deng P."/>
            <person name="Jia W."/>
            <person name="Huang R."/>
            <person name="Zhang M."/>
            <person name="Sun Y."/>
            <person name="Hu J."/>
            <person name="Fu X."/>
            <person name="Schnable P.S."/>
            <person name="Li F."/>
            <person name="Zhang H."/>
            <person name="Feng B."/>
            <person name="Zhu X."/>
            <person name="Liu R."/>
            <person name="Schnable J.C."/>
            <person name="Zhu J.-K."/>
            <person name="Zhang H."/>
        </authorList>
    </citation>
    <scope>NUCLEOTIDE SEQUENCE [LARGE SCALE GENOMIC DNA]</scope>
</reference>
<feature type="region of interest" description="Disordered" evidence="1">
    <location>
        <begin position="199"/>
        <end position="241"/>
    </location>
</feature>
<feature type="compositionally biased region" description="Low complexity" evidence="1">
    <location>
        <begin position="209"/>
        <end position="235"/>
    </location>
</feature>
<dbReference type="OrthoDB" id="720002at2759"/>
<evidence type="ECO:0000256" key="1">
    <source>
        <dbReference type="SAM" id="MobiDB-lite"/>
    </source>
</evidence>
<evidence type="ECO:0000313" key="3">
    <source>
        <dbReference type="Proteomes" id="UP000275267"/>
    </source>
</evidence>
<sequence>MDPSDLCFFAMDEGFLVLPLHGRQQWIRAHRSCHFFTGGRGRFFTSGWGCWSPRQPSPHRRRGSPGHRPGPSAPAPCRAPAASAGSASTERTRTARPPYTDDIVFNGQRNSASLRLPPPPPPEEPPRRPLIFRIRRPGYNETGVGVIPNSTSPTVVATGIAGFGPQAGPSNASGRHTVTNFTGATMDVHPSFIFGTRAALRGAPPHPNPGGSSTATASAASAASAAPGASTEAAPLAPTPARLFGRVAAKDRRSGIRRGTWSPAALGLSSGH</sequence>
<protein>
    <submittedName>
        <fullName evidence="2">Uncharacterized protein</fullName>
    </submittedName>
</protein>
<comment type="caution">
    <text evidence="2">The sequence shown here is derived from an EMBL/GenBank/DDBJ whole genome shotgun (WGS) entry which is preliminary data.</text>
</comment>
<proteinExistence type="predicted"/>
<keyword evidence="3" id="KW-1185">Reference proteome</keyword>
<name>A0A3L6T5D3_PANMI</name>
<dbReference type="EMBL" id="PQIB02000002">
    <property type="protein sequence ID" value="RLN33481.1"/>
    <property type="molecule type" value="Genomic_DNA"/>
</dbReference>
<dbReference type="AlphaFoldDB" id="A0A3L6T5D3"/>
<feature type="compositionally biased region" description="Low complexity" evidence="1">
    <location>
        <begin position="66"/>
        <end position="88"/>
    </location>
</feature>